<accession>A0A2A6BWI8</accession>
<evidence type="ECO:0000256" key="7">
    <source>
        <dbReference type="ARBA" id="ARBA00022801"/>
    </source>
</evidence>
<dbReference type="SMART" id="SM00225">
    <property type="entry name" value="BTB"/>
    <property type="match status" value="1"/>
</dbReference>
<evidence type="ECO:0000256" key="9">
    <source>
        <dbReference type="ARBA" id="ARBA00023136"/>
    </source>
</evidence>
<dbReference type="AlphaFoldDB" id="A0A2A6BWI8"/>
<keyword evidence="10" id="KW-0326">Glycosidase</keyword>
<comment type="catalytic activity">
    <reaction evidence="1">
        <text>a beta-D-glucosyl-(1&lt;-&gt;1')-N-acylsphing-4-enine + H2O = an N-acylsphing-4-enine + D-glucose</text>
        <dbReference type="Rhea" id="RHEA:13269"/>
        <dbReference type="ChEBI" id="CHEBI:4167"/>
        <dbReference type="ChEBI" id="CHEBI:15377"/>
        <dbReference type="ChEBI" id="CHEBI:22801"/>
        <dbReference type="ChEBI" id="CHEBI:52639"/>
        <dbReference type="EC" id="3.2.1.45"/>
    </reaction>
    <physiologicalReaction direction="left-to-right" evidence="1">
        <dbReference type="Rhea" id="RHEA:13270"/>
    </physiologicalReaction>
</comment>
<dbReference type="PANTHER" id="PTHR11069:SF23">
    <property type="entry name" value="LYSOSOMAL ACID GLUCOSYLCERAMIDASE"/>
    <property type="match status" value="1"/>
</dbReference>
<keyword evidence="10" id="KW-0443">Lipid metabolism</keyword>
<comment type="similarity">
    <text evidence="3 10">Belongs to the glycosyl hydrolase 30 family.</text>
</comment>
<keyword evidence="5" id="KW-0812">Transmembrane</keyword>
<dbReference type="InterPro" id="IPR001139">
    <property type="entry name" value="Glyco_hydro_30"/>
</dbReference>
<protein>
    <recommendedName>
        <fullName evidence="4 10">Glucosylceramidase</fullName>
        <ecNumber evidence="4 10">3.2.1.45</ecNumber>
    </recommendedName>
</protein>
<dbReference type="SUPFAM" id="SSF81321">
    <property type="entry name" value="Family A G protein-coupled receptor-like"/>
    <property type="match status" value="1"/>
</dbReference>
<evidence type="ECO:0000256" key="10">
    <source>
        <dbReference type="RuleBase" id="RU361188"/>
    </source>
</evidence>
<dbReference type="InterPro" id="IPR011333">
    <property type="entry name" value="SKP1/BTB/POZ_sf"/>
</dbReference>
<dbReference type="InterPro" id="IPR017853">
    <property type="entry name" value="GH"/>
</dbReference>
<dbReference type="SUPFAM" id="SSF54695">
    <property type="entry name" value="POZ domain"/>
    <property type="match status" value="1"/>
</dbReference>
<dbReference type="EC" id="3.2.1.45" evidence="4 10"/>
<dbReference type="InterPro" id="IPR019430">
    <property type="entry name" value="7TM_GPCR_serpentine_rcpt_Srx"/>
</dbReference>
<name>A0A2A6BWI8_PRIPA</name>
<dbReference type="PRINTS" id="PR00843">
    <property type="entry name" value="GLHYDRLASE30"/>
</dbReference>
<organism evidence="11 12">
    <name type="scientific">Pristionchus pacificus</name>
    <name type="common">Parasitic nematode worm</name>
    <dbReference type="NCBI Taxonomy" id="54126"/>
    <lineage>
        <taxon>Eukaryota</taxon>
        <taxon>Metazoa</taxon>
        <taxon>Ecdysozoa</taxon>
        <taxon>Nematoda</taxon>
        <taxon>Chromadorea</taxon>
        <taxon>Rhabditida</taxon>
        <taxon>Rhabditina</taxon>
        <taxon>Diplogasteromorpha</taxon>
        <taxon>Diplogasteroidea</taxon>
        <taxon>Neodiplogasteridae</taxon>
        <taxon>Pristionchus</taxon>
    </lineage>
</organism>
<dbReference type="PROSITE" id="PS50262">
    <property type="entry name" value="G_PROTEIN_RECEP_F1_2"/>
    <property type="match status" value="1"/>
</dbReference>
<dbReference type="GO" id="GO:0004348">
    <property type="term" value="F:glucosylceramidase activity"/>
    <property type="evidence" value="ECO:0000318"/>
    <property type="project" value="GO_Central"/>
</dbReference>
<accession>A0A8R1UWP0</accession>
<dbReference type="Gene3D" id="1.20.1070.10">
    <property type="entry name" value="Rhodopsin 7-helix transmembrane proteins"/>
    <property type="match status" value="1"/>
</dbReference>
<evidence type="ECO:0000313" key="11">
    <source>
        <dbReference type="EnsemblMetazoa" id="PPA42512.1"/>
    </source>
</evidence>
<comment type="subcellular location">
    <subcellularLocation>
        <location evidence="2">Membrane</location>
    </subcellularLocation>
</comment>
<keyword evidence="6" id="KW-0732">Signal</keyword>
<dbReference type="GO" id="GO:0016020">
    <property type="term" value="C:membrane"/>
    <property type="evidence" value="ECO:0007669"/>
    <property type="project" value="UniProtKB-SubCell"/>
</dbReference>
<dbReference type="GO" id="GO:0006680">
    <property type="term" value="P:glucosylceramide catabolic process"/>
    <property type="evidence" value="ECO:0000318"/>
    <property type="project" value="GO_Central"/>
</dbReference>
<keyword evidence="12" id="KW-1185">Reference proteome</keyword>
<dbReference type="Pfam" id="PF02055">
    <property type="entry name" value="Glyco_hydro_30"/>
    <property type="match status" value="1"/>
</dbReference>
<evidence type="ECO:0000313" key="12">
    <source>
        <dbReference type="Proteomes" id="UP000005239"/>
    </source>
</evidence>
<dbReference type="Gene3D" id="3.20.20.80">
    <property type="entry name" value="Glycosidases"/>
    <property type="match status" value="1"/>
</dbReference>
<dbReference type="FunFam" id="3.20.20.80:FF:000126">
    <property type="entry name" value="Glucosylceramidase"/>
    <property type="match status" value="1"/>
</dbReference>
<sequence>MKTSDVAVIVGSVYAVLAAIGIVLNILAIRAIFARGTLKKYHSSLFILYLQPLFTDIVLLSIFMCYCAPMVITQSYLFPYPTNIHFGIFIDSLNNYCWFNNSLSQISLAMNRFFATVLFRPHFLIRTRTLGLAASQHLLALFIMLTPQFVFPCCKLEFDFTIFSYRDALITGMENDAWTYWKLPTQISCSAIPSVIYVIILLTSRSIGSRIILQSDALKRRRRQEIRFTIQFASLAALYTCTWLVFFFFPYINFTEENIWLHGISVIPSLINSTTNTVLFLSNDTYTPCALFGADVANHSQNIKQIMMMALRISLLALAVYATPECIPRTFTDGIVCVCNSTHCDDIEPLGSIPFGNILDTYGLVIELDPSTVYQEIIGFGAAFTDSTGINIRSLPKDAQEKVMQQYFGPTGTEYTIGRVPIASTDFSLGTYSYDDMEDDLDLKFFALTHEDFDYKIPFIQQAIELQNNTTLRLFASPWSSPGWMKTNGKMQGGGELRGNADGPYYVAWATYFVKFFEAYLEQGISFWGVTPQNEPTTGSDPNYSWQTLFFDAQTESNFVKNHLGPALRSSNASKDIVIIGLDDQRFMLPGWADVMFEDAEVSSYVGGIGVHWYEDEIYPISALSHTHERHPDKFILATEASNGWLKVQGKGVRLGYFFRAERYANSIITDLNNWVAGWVDWNMALDMEGGFTWAENYVDAPIVVDGEEFYKQPMYYGLAHFSKFLKPGSHRVKADLPELPSKVFVLGAVMVNGERYVTMLNENDSEDVTISVREKGIEGVYTAVTVPSHSIVTIHLVIKEVKLKMTNGGFISWEFDMTDVPNTVLTYKSPEIEINGLKWYIGAQHESSPRTGNVKTLLLYFYQNVSSGKLPWANFYGAWTFLTDEDNGFISNGKIIVEAKIRVVNTCGVRAKIRRNFTESNKLSDVRFLVEGKQVHVAKTETNKEELEIKEVKHKEFVDFLNVIYTSIYEINDTNVESILDLADRFQVTFVLDAVERYLMHSSNLTTTKKLALSDTFKLNLLKFLSDQIKAMLHERTLELD</sequence>
<gene>
    <name evidence="11" type="primary">WBGene00280881</name>
</gene>
<dbReference type="InterPro" id="IPR000210">
    <property type="entry name" value="BTB/POZ_dom"/>
</dbReference>
<dbReference type="PANTHER" id="PTHR11069">
    <property type="entry name" value="GLUCOSYLCERAMIDASE"/>
    <property type="match status" value="1"/>
</dbReference>
<keyword evidence="10" id="KW-0746">Sphingolipid metabolism</keyword>
<evidence type="ECO:0000256" key="6">
    <source>
        <dbReference type="ARBA" id="ARBA00022729"/>
    </source>
</evidence>
<dbReference type="SUPFAM" id="SSF51445">
    <property type="entry name" value="(Trans)glycosidases"/>
    <property type="match status" value="1"/>
</dbReference>
<dbReference type="CDD" id="cd00637">
    <property type="entry name" value="7tm_classA_rhodopsin-like"/>
    <property type="match status" value="1"/>
</dbReference>
<evidence type="ECO:0000256" key="4">
    <source>
        <dbReference type="ARBA" id="ARBA00012658"/>
    </source>
</evidence>
<evidence type="ECO:0000256" key="8">
    <source>
        <dbReference type="ARBA" id="ARBA00022989"/>
    </source>
</evidence>
<evidence type="ECO:0000256" key="5">
    <source>
        <dbReference type="ARBA" id="ARBA00022692"/>
    </source>
</evidence>
<keyword evidence="7 10" id="KW-0378">Hydrolase</keyword>
<dbReference type="Pfam" id="PF10328">
    <property type="entry name" value="7TM_GPCR_Srx"/>
    <property type="match status" value="1"/>
</dbReference>
<keyword evidence="9" id="KW-0472">Membrane</keyword>
<dbReference type="EnsemblMetazoa" id="PPA42512.1">
    <property type="protein sequence ID" value="PPA42512.1"/>
    <property type="gene ID" value="WBGene00280881"/>
</dbReference>
<dbReference type="InterPro" id="IPR017452">
    <property type="entry name" value="GPCR_Rhodpsn_7TM"/>
</dbReference>
<keyword evidence="8" id="KW-1133">Transmembrane helix</keyword>
<dbReference type="Gene3D" id="3.30.710.10">
    <property type="entry name" value="Potassium Channel Kv1.1, Chain A"/>
    <property type="match status" value="1"/>
</dbReference>
<reference evidence="12" key="1">
    <citation type="journal article" date="2008" name="Nat. Genet.">
        <title>The Pristionchus pacificus genome provides a unique perspective on nematode lifestyle and parasitism.</title>
        <authorList>
            <person name="Dieterich C."/>
            <person name="Clifton S.W."/>
            <person name="Schuster L.N."/>
            <person name="Chinwalla A."/>
            <person name="Delehaunty K."/>
            <person name="Dinkelacker I."/>
            <person name="Fulton L."/>
            <person name="Fulton R."/>
            <person name="Godfrey J."/>
            <person name="Minx P."/>
            <person name="Mitreva M."/>
            <person name="Roeseler W."/>
            <person name="Tian H."/>
            <person name="Witte H."/>
            <person name="Yang S.P."/>
            <person name="Wilson R.K."/>
            <person name="Sommer R.J."/>
        </authorList>
    </citation>
    <scope>NUCLEOTIDE SEQUENCE [LARGE SCALE GENOMIC DNA]</scope>
    <source>
        <strain evidence="12">PS312</strain>
    </source>
</reference>
<evidence type="ECO:0000256" key="1">
    <source>
        <dbReference type="ARBA" id="ARBA00001013"/>
    </source>
</evidence>
<reference evidence="11" key="2">
    <citation type="submission" date="2022-06" db="UniProtKB">
        <authorList>
            <consortium name="EnsemblMetazoa"/>
        </authorList>
    </citation>
    <scope>IDENTIFICATION</scope>
    <source>
        <strain evidence="11">PS312</strain>
    </source>
</reference>
<dbReference type="InterPro" id="IPR033453">
    <property type="entry name" value="Glyco_hydro_30_TIM-barrel"/>
</dbReference>
<dbReference type="Pfam" id="PF00651">
    <property type="entry name" value="BTB"/>
    <property type="match status" value="1"/>
</dbReference>
<evidence type="ECO:0000256" key="2">
    <source>
        <dbReference type="ARBA" id="ARBA00004370"/>
    </source>
</evidence>
<dbReference type="Proteomes" id="UP000005239">
    <property type="component" value="Unassembled WGS sequence"/>
</dbReference>
<proteinExistence type="inferred from homology"/>
<evidence type="ECO:0000256" key="3">
    <source>
        <dbReference type="ARBA" id="ARBA00005382"/>
    </source>
</evidence>